<evidence type="ECO:0000313" key="2">
    <source>
        <dbReference type="Proteomes" id="UP001596058"/>
    </source>
</evidence>
<dbReference type="InterPro" id="IPR004401">
    <property type="entry name" value="YbaB/EbfC"/>
</dbReference>
<name>A0ABW1CMN2_9ACTN</name>
<dbReference type="Gene3D" id="3.30.1310.10">
    <property type="entry name" value="Nucleoid-associated protein YbaB-like domain"/>
    <property type="match status" value="1"/>
</dbReference>
<dbReference type="SUPFAM" id="SSF82607">
    <property type="entry name" value="YbaB-like"/>
    <property type="match status" value="1"/>
</dbReference>
<sequence length="116" mass="12380">MAAEVNQQIARIRETCTEFAAIEHTSRSKDGLVSVTVGAHGRLCGVELNPRVYRTLSPSELAEAIMRQAEQASAAVTEQSKELMTPLMPEGTLVDEIFGGTATLDAFLPGPVEPAP</sequence>
<organism evidence="1 2">
    <name type="scientific">Nonomuraea insulae</name>
    <dbReference type="NCBI Taxonomy" id="1616787"/>
    <lineage>
        <taxon>Bacteria</taxon>
        <taxon>Bacillati</taxon>
        <taxon>Actinomycetota</taxon>
        <taxon>Actinomycetes</taxon>
        <taxon>Streptosporangiales</taxon>
        <taxon>Streptosporangiaceae</taxon>
        <taxon>Nonomuraea</taxon>
    </lineage>
</organism>
<proteinExistence type="predicted"/>
<protein>
    <submittedName>
        <fullName evidence="1">YbaB/EbfC family nucleoid-associated protein</fullName>
    </submittedName>
</protein>
<evidence type="ECO:0000313" key="1">
    <source>
        <dbReference type="EMBL" id="MFC5826617.1"/>
    </source>
</evidence>
<gene>
    <name evidence="1" type="ORF">ACFPZ3_22335</name>
</gene>
<reference evidence="2" key="1">
    <citation type="journal article" date="2019" name="Int. J. Syst. Evol. Microbiol.">
        <title>The Global Catalogue of Microorganisms (GCM) 10K type strain sequencing project: providing services to taxonomists for standard genome sequencing and annotation.</title>
        <authorList>
            <consortium name="The Broad Institute Genomics Platform"/>
            <consortium name="The Broad Institute Genome Sequencing Center for Infectious Disease"/>
            <person name="Wu L."/>
            <person name="Ma J."/>
        </authorList>
    </citation>
    <scope>NUCLEOTIDE SEQUENCE [LARGE SCALE GENOMIC DNA]</scope>
    <source>
        <strain evidence="2">CCUG 53903</strain>
    </source>
</reference>
<accession>A0ABW1CMN2</accession>
<dbReference type="Pfam" id="PF02575">
    <property type="entry name" value="YbaB_DNA_bd"/>
    <property type="match status" value="1"/>
</dbReference>
<dbReference type="Proteomes" id="UP001596058">
    <property type="component" value="Unassembled WGS sequence"/>
</dbReference>
<dbReference type="RefSeq" id="WP_379516132.1">
    <property type="nucleotide sequence ID" value="NZ_JBHSPA010000027.1"/>
</dbReference>
<dbReference type="InterPro" id="IPR036894">
    <property type="entry name" value="YbaB-like_sf"/>
</dbReference>
<dbReference type="EMBL" id="JBHSPA010000027">
    <property type="protein sequence ID" value="MFC5826617.1"/>
    <property type="molecule type" value="Genomic_DNA"/>
</dbReference>
<keyword evidence="2" id="KW-1185">Reference proteome</keyword>
<comment type="caution">
    <text evidence="1">The sequence shown here is derived from an EMBL/GenBank/DDBJ whole genome shotgun (WGS) entry which is preliminary data.</text>
</comment>